<keyword evidence="1" id="KW-0472">Membrane</keyword>
<feature type="transmembrane region" description="Helical" evidence="1">
    <location>
        <begin position="61"/>
        <end position="84"/>
    </location>
</feature>
<dbReference type="EMBL" id="JAABOA010003943">
    <property type="protein sequence ID" value="KAF9578163.1"/>
    <property type="molecule type" value="Genomic_DNA"/>
</dbReference>
<proteinExistence type="predicted"/>
<feature type="transmembrane region" description="Helical" evidence="1">
    <location>
        <begin position="6"/>
        <end position="23"/>
    </location>
</feature>
<organism evidence="2 3">
    <name type="scientific">Lunasporangiospora selenospora</name>
    <dbReference type="NCBI Taxonomy" id="979761"/>
    <lineage>
        <taxon>Eukaryota</taxon>
        <taxon>Fungi</taxon>
        <taxon>Fungi incertae sedis</taxon>
        <taxon>Mucoromycota</taxon>
        <taxon>Mortierellomycotina</taxon>
        <taxon>Mortierellomycetes</taxon>
        <taxon>Mortierellales</taxon>
        <taxon>Mortierellaceae</taxon>
        <taxon>Lunasporangiospora</taxon>
    </lineage>
</organism>
<evidence type="ECO:0000313" key="2">
    <source>
        <dbReference type="EMBL" id="KAF9578163.1"/>
    </source>
</evidence>
<feature type="transmembrane region" description="Helical" evidence="1">
    <location>
        <begin position="35"/>
        <end position="55"/>
    </location>
</feature>
<name>A0A9P6FM34_9FUNG</name>
<keyword evidence="3" id="KW-1185">Reference proteome</keyword>
<keyword evidence="1" id="KW-1133">Transmembrane helix</keyword>
<dbReference type="OrthoDB" id="407617at2759"/>
<evidence type="ECO:0008006" key="4">
    <source>
        <dbReference type="Google" id="ProtNLM"/>
    </source>
</evidence>
<evidence type="ECO:0000313" key="3">
    <source>
        <dbReference type="Proteomes" id="UP000780801"/>
    </source>
</evidence>
<reference evidence="2" key="1">
    <citation type="journal article" date="2020" name="Fungal Divers.">
        <title>Resolving the Mortierellaceae phylogeny through synthesis of multi-gene phylogenetics and phylogenomics.</title>
        <authorList>
            <person name="Vandepol N."/>
            <person name="Liber J."/>
            <person name="Desiro A."/>
            <person name="Na H."/>
            <person name="Kennedy M."/>
            <person name="Barry K."/>
            <person name="Grigoriev I.V."/>
            <person name="Miller A.N."/>
            <person name="O'Donnell K."/>
            <person name="Stajich J.E."/>
            <person name="Bonito G."/>
        </authorList>
    </citation>
    <scope>NUCLEOTIDE SEQUENCE</scope>
    <source>
        <strain evidence="2">KOD1015</strain>
    </source>
</reference>
<feature type="non-terminal residue" evidence="2">
    <location>
        <position position="1"/>
    </location>
</feature>
<sequence length="168" mass="18147">GTVEAAGILPVILLGLGFVPQYRDILRDRYVQVSMPFIAADAAGSVFSLVSLALRESGLDLLAFMNYVIVLLCDLIVVGFFIYFNRMQKQSSLAGASSLTTMATSSEIGHSTTLEYPIQSKESALDHSSNGWFRNRMSGNCSGVDLEKGRPVDSDSEEIASITVTAKK</sequence>
<evidence type="ECO:0000256" key="1">
    <source>
        <dbReference type="SAM" id="Phobius"/>
    </source>
</evidence>
<dbReference type="Gene3D" id="1.20.1280.290">
    <property type="match status" value="1"/>
</dbReference>
<protein>
    <recommendedName>
        <fullName evidence="4">PQ loop repeat-containing protein</fullName>
    </recommendedName>
</protein>
<accession>A0A9P6FM34</accession>
<dbReference type="Proteomes" id="UP000780801">
    <property type="component" value="Unassembled WGS sequence"/>
</dbReference>
<keyword evidence="1" id="KW-0812">Transmembrane</keyword>
<comment type="caution">
    <text evidence="2">The sequence shown here is derived from an EMBL/GenBank/DDBJ whole genome shotgun (WGS) entry which is preliminary data.</text>
</comment>
<dbReference type="AlphaFoldDB" id="A0A9P6FM34"/>
<gene>
    <name evidence="2" type="ORF">BGW38_006185</name>
</gene>